<dbReference type="InterPro" id="IPR010298">
    <property type="entry name" value="YacP-like"/>
</dbReference>
<name>A0A1G8QXN4_9BACI</name>
<dbReference type="EMBL" id="FNEN01000014">
    <property type="protein sequence ID" value="SDJ09494.1"/>
    <property type="molecule type" value="Genomic_DNA"/>
</dbReference>
<reference evidence="1 2" key="1">
    <citation type="submission" date="2016-10" db="EMBL/GenBank/DDBJ databases">
        <authorList>
            <person name="de Groot N.N."/>
        </authorList>
    </citation>
    <scope>NUCLEOTIDE SEQUENCE [LARGE SCALE GENOMIC DNA]</scope>
    <source>
        <strain evidence="1 2">DSM 21771</strain>
    </source>
</reference>
<dbReference type="RefSeq" id="WP_090399322.1">
    <property type="nucleotide sequence ID" value="NZ_FNEN01000014.1"/>
</dbReference>
<protein>
    <recommendedName>
        <fullName evidence="3">NYN domain-containing protein</fullName>
    </recommendedName>
</protein>
<evidence type="ECO:0000313" key="1">
    <source>
        <dbReference type="EMBL" id="SDJ09494.1"/>
    </source>
</evidence>
<dbReference type="CDD" id="cd10912">
    <property type="entry name" value="PIN_YacP-like"/>
    <property type="match status" value="1"/>
</dbReference>
<dbReference type="PANTHER" id="PTHR34547:SF1">
    <property type="entry name" value="YACP-LIKE NYN DOMAIN PROTEIN"/>
    <property type="match status" value="1"/>
</dbReference>
<proteinExistence type="predicted"/>
<accession>A0A1G8QXN4</accession>
<sequence>MKKEIVLVDGYNIIGDWPELKRLKQQSLTEARDLLIAKMAEYQAVTGRRVIIVFDAHMVPGTGSKNAHHRVEVVYTRERETADERIEKLVSQLKNVETQVYVATSDFIEQSVTFGSGGLRTSARELRVQMDDVENHITERVSRVQKETRHGNRVISKELAEFFEKKRRNDG</sequence>
<dbReference type="Proteomes" id="UP000198853">
    <property type="component" value="Unassembled WGS sequence"/>
</dbReference>
<organism evidence="1 2">
    <name type="scientific">Natribacillus halophilus</name>
    <dbReference type="NCBI Taxonomy" id="549003"/>
    <lineage>
        <taxon>Bacteria</taxon>
        <taxon>Bacillati</taxon>
        <taxon>Bacillota</taxon>
        <taxon>Bacilli</taxon>
        <taxon>Bacillales</taxon>
        <taxon>Bacillaceae</taxon>
        <taxon>Natribacillus</taxon>
    </lineage>
</organism>
<dbReference type="Pfam" id="PF05991">
    <property type="entry name" value="NYN_YacP"/>
    <property type="match status" value="1"/>
</dbReference>
<evidence type="ECO:0000313" key="2">
    <source>
        <dbReference type="Proteomes" id="UP000198853"/>
    </source>
</evidence>
<keyword evidence="2" id="KW-1185">Reference proteome</keyword>
<evidence type="ECO:0008006" key="3">
    <source>
        <dbReference type="Google" id="ProtNLM"/>
    </source>
</evidence>
<gene>
    <name evidence="1" type="ORF">SAMN04488123_11467</name>
</gene>
<dbReference type="OrthoDB" id="9792160at2"/>
<dbReference type="AlphaFoldDB" id="A0A1G8QXN4"/>
<dbReference type="PANTHER" id="PTHR34547">
    <property type="entry name" value="YACP-LIKE NYN DOMAIN PROTEIN"/>
    <property type="match status" value="1"/>
</dbReference>